<dbReference type="InterPro" id="IPR012337">
    <property type="entry name" value="RNaseH-like_sf"/>
</dbReference>
<comment type="subcellular location">
    <subcellularLocation>
        <location evidence="11">Cytoplasm</location>
    </subcellularLocation>
</comment>
<dbReference type="Gene3D" id="1.10.150.870">
    <property type="match status" value="1"/>
</dbReference>
<dbReference type="SMART" id="SM00479">
    <property type="entry name" value="EXOIII"/>
    <property type="match status" value="1"/>
</dbReference>
<evidence type="ECO:0000256" key="9">
    <source>
        <dbReference type="ARBA" id="ARBA00022932"/>
    </source>
</evidence>
<evidence type="ECO:0000313" key="15">
    <source>
        <dbReference type="EMBL" id="PAF55345.1"/>
    </source>
</evidence>
<dbReference type="Gene3D" id="1.10.150.700">
    <property type="entry name" value="PolC, middle finger domain"/>
    <property type="match status" value="1"/>
</dbReference>
<dbReference type="InterPro" id="IPR029460">
    <property type="entry name" value="DNAPol_HHH"/>
</dbReference>
<evidence type="ECO:0000256" key="10">
    <source>
        <dbReference type="ARBA" id="ARBA00049244"/>
    </source>
</evidence>
<evidence type="ECO:0000256" key="6">
    <source>
        <dbReference type="ARBA" id="ARBA00022722"/>
    </source>
</evidence>
<feature type="domain" description="Polymerase/histidinol phosphatase N-terminal" evidence="14">
    <location>
        <begin position="315"/>
        <end position="383"/>
    </location>
</feature>
<dbReference type="Pfam" id="PF14579">
    <property type="entry name" value="HHH_6"/>
    <property type="match status" value="1"/>
</dbReference>
<keyword evidence="3 11" id="KW-0808">Transferase</keyword>
<feature type="coiled-coil region" evidence="12">
    <location>
        <begin position="1294"/>
        <end position="1321"/>
    </location>
</feature>
<dbReference type="NCBIfam" id="NF001688">
    <property type="entry name" value="PRK00448.1"/>
    <property type="match status" value="1"/>
</dbReference>
<dbReference type="PANTHER" id="PTHR32294:SF5">
    <property type="entry name" value="DNA POLYMERASE III POLC-TYPE"/>
    <property type="match status" value="1"/>
</dbReference>
<evidence type="ECO:0000256" key="1">
    <source>
        <dbReference type="ARBA" id="ARBA00003452"/>
    </source>
</evidence>
<dbReference type="Pfam" id="PF07733">
    <property type="entry name" value="DNA_pol3_alpha"/>
    <property type="match status" value="2"/>
</dbReference>
<dbReference type="SUPFAM" id="SSF53098">
    <property type="entry name" value="Ribonuclease H-like"/>
    <property type="match status" value="1"/>
</dbReference>
<evidence type="ECO:0000256" key="11">
    <source>
        <dbReference type="HAMAP-Rule" id="MF_00356"/>
    </source>
</evidence>
<dbReference type="Gene3D" id="3.30.1900.20">
    <property type="match status" value="1"/>
</dbReference>
<dbReference type="Gene3D" id="6.10.140.1510">
    <property type="match status" value="1"/>
</dbReference>
<proteinExistence type="inferred from homology"/>
<reference evidence="15" key="1">
    <citation type="submission" date="2017-08" db="EMBL/GenBank/DDBJ databases">
        <authorList>
            <person name="Alvarez-Ponce D."/>
            <person name="Weitzman C.L."/>
            <person name="Tillett R.L."/>
            <person name="Sandmeier F.C."/>
            <person name="Tracy C.R."/>
        </authorList>
    </citation>
    <scope>NUCLEOTIDE SEQUENCE [LARGE SCALE GENOMIC DNA]</scope>
    <source>
        <strain evidence="15">PS6</strain>
    </source>
</reference>
<gene>
    <name evidence="11" type="primary">polC</name>
    <name evidence="15" type="ORF">CJF60_01490</name>
</gene>
<comment type="caution">
    <text evidence="15">The sequence shown here is derived from an EMBL/GenBank/DDBJ whole genome shotgun (WGS) entry which is preliminary data.</text>
</comment>
<dbReference type="InterPro" id="IPR044923">
    <property type="entry name" value="PolC_middle_finger_sf"/>
</dbReference>
<dbReference type="InterPro" id="IPR004013">
    <property type="entry name" value="PHP_dom"/>
</dbReference>
<evidence type="ECO:0000259" key="14">
    <source>
        <dbReference type="SMART" id="SM00481"/>
    </source>
</evidence>
<keyword evidence="16" id="KW-1185">Reference proteome</keyword>
<dbReference type="InterPro" id="IPR011708">
    <property type="entry name" value="DNA_pol3_alpha_NTPase_dom"/>
</dbReference>
<keyword evidence="2 11" id="KW-0963">Cytoplasm</keyword>
<evidence type="ECO:0000256" key="2">
    <source>
        <dbReference type="ARBA" id="ARBA00022490"/>
    </source>
</evidence>
<evidence type="ECO:0000256" key="8">
    <source>
        <dbReference type="ARBA" id="ARBA00022839"/>
    </source>
</evidence>
<dbReference type="PANTHER" id="PTHR32294">
    <property type="entry name" value="DNA POLYMERASE III SUBUNIT ALPHA"/>
    <property type="match status" value="1"/>
</dbReference>
<keyword evidence="4 11" id="KW-0548">Nucleotidyltransferase</keyword>
<comment type="similarity">
    <text evidence="11">Belongs to the DNA polymerase type-C family. PolC subfamily.</text>
</comment>
<dbReference type="InterPro" id="IPR006308">
    <property type="entry name" value="Pol_III_a_PolC-type_gram_pos"/>
</dbReference>
<dbReference type="InterPro" id="IPR006054">
    <property type="entry name" value="DnaQ"/>
</dbReference>
<evidence type="ECO:0000256" key="3">
    <source>
        <dbReference type="ARBA" id="ARBA00022679"/>
    </source>
</evidence>
<dbReference type="SMART" id="SM00481">
    <property type="entry name" value="POLIIIAc"/>
    <property type="match status" value="1"/>
</dbReference>
<dbReference type="NCBIfam" id="TIGR00573">
    <property type="entry name" value="dnaq"/>
    <property type="match status" value="1"/>
</dbReference>
<keyword evidence="7 11" id="KW-0378">Hydrolase</keyword>
<dbReference type="HAMAP" id="MF_00356">
    <property type="entry name" value="DNApol_PolC"/>
    <property type="match status" value="1"/>
</dbReference>
<dbReference type="InterPro" id="IPR036397">
    <property type="entry name" value="RNaseH_sf"/>
</dbReference>
<dbReference type="RefSeq" id="WP_084231907.1">
    <property type="nucleotide sequence ID" value="NZ_FWXE01000001.1"/>
</dbReference>
<sequence length="1433" mass="164424">MSQFEKLLKEFNLELPEKFRQGRITKHKFHKESSSFDFTVEFDGVHDFNETEQLKNLIETKLHSHFNSIICNFNFNLNKYSQNKFNTHFNNALKVIKSPQLNEALRFCALEIDDTNSKIKLTLKNKKDFNLCLSHKNIIEDQLKKQGIKNPVLDIEFINEEAVPNFNLNKNEIRNIISQYKPSETQSQYSSYKGSSSRSYSKREYQPLTLKDFQDSNEEHVELMGDVFEITSRKLANNNERYSILITDYQEAAELIYFAKNDESKIKDIKIGDCIKVYGTVKVINEKLKNVTFNRFEKCEPLFKDRYDEASEKHTELNFHTKMSTMDGILSPKEIVNQALKFNHPVIGIADTNSVQSFPEFYHLTKKNENLKVVYGASVSTYKDGNGVFIQYDPQKDNINLKDHTYVTFDFETTGLSPIEDEIIEFGAVLIKDNKIAKKESFFVKSSKKISSKITNITGITQSQSDRGETLENALIKIKNFFADHVIIAHNAPFDYNFLVEKANKFNIKFDNVFIDSVATSHLATEFSRGFTLGMVAARAGVIYNEEEAHRADYDAEVLAKIWMQQVSSFSRLNVLTFSELNQYTNKTVFERKRPYDISIWVKNQKGLKELYKIISKLNTTYFYNEAKYPFEKLDRTDNLFFSSGGVAGPMINSLISENEVNVKKMIDKFDYIEIPPFSGMSHLFNKYGASEIKSLLKKLVDWSLEKNKKIIASAQPRYLSSESKIVHEIYIEATGIKNKRHKLFFKRNSYDSYPDQHYFTTKELMNEYSFLGSDYQEIVKKMVIDNPRELASKIDKLQIIPDKLFTPIFDDSAVKLEKMVYENAYKQYGNPLPKIVEKRLEDELKPILKYGFDVIYWISSKLVNKSLEDGYLVGSRGSVGSSLVATMAKITEVNPLQPHYYCKNCKYSEFPETFLTNSGYDLDDKNCPRCSFKLDKDGQTIPFATFLGFEADKTPDIDLNFSGEYQSIIHEEVRNIFGEDHSFRAGTISKVASKTAYGYVLNHFKDKEKVSDAYIRFLMTKAIDVKRTTGQHPGGIIIIPKEYDVEDFTPINYPADDESVGWKTTHFDFKAIHDNLLKLDLLGHDDPTALKMLSRITGVDLFEIPKKDDKVISIFSSPLALGIKPEDILNEPTGALGIPEFGTPFVRKMLTAVNVKSFSDLVSVSGLSHGEDVWLGNAEQLIKRGSSLKDVTSCRDDIMIRLIELGVNQKLAFNIMEQVRKGKGLTDEQKKEIRKHGATPGYIENLVKIKYLFPKAHATAYVIMAWRVAYFKVYYPLEYYATYFTTRANDFDIKVMISGNQAIKEKINQLENQEKLLGKALSTKDDSILQTLYLAQEAAARGIKISTIDLEKSAAKEWLFDKETNTLIPPFVTVNSLGESIANKIVEARRQKPFISFEDFKKRSGATQTIAETLHDINVFKDIDIENQNTLW</sequence>
<evidence type="ECO:0000256" key="5">
    <source>
        <dbReference type="ARBA" id="ARBA00022705"/>
    </source>
</evidence>
<dbReference type="InterPro" id="IPR003141">
    <property type="entry name" value="Pol/His_phosphatase_N"/>
</dbReference>
<dbReference type="Proteomes" id="UP000217033">
    <property type="component" value="Unassembled WGS sequence"/>
</dbReference>
<dbReference type="CDD" id="cd06127">
    <property type="entry name" value="DEDDh"/>
    <property type="match status" value="1"/>
</dbReference>
<protein>
    <recommendedName>
        <fullName evidence="11">DNA polymerase III PolC-type</fullName>
        <shortName evidence="11">PolIII</shortName>
        <ecNumber evidence="11">2.7.7.7</ecNumber>
    </recommendedName>
</protein>
<dbReference type="EMBL" id="NQMN01000001">
    <property type="protein sequence ID" value="PAF55345.1"/>
    <property type="molecule type" value="Genomic_DNA"/>
</dbReference>
<dbReference type="Gene3D" id="3.20.20.140">
    <property type="entry name" value="Metal-dependent hydrolases"/>
    <property type="match status" value="2"/>
</dbReference>
<keyword evidence="5 11" id="KW-0235">DNA replication</keyword>
<dbReference type="InterPro" id="IPR004805">
    <property type="entry name" value="DnaE2/DnaE/PolC"/>
</dbReference>
<organism evidence="15 16">
    <name type="scientific">Mycoplasmopsis agassizii</name>
    <dbReference type="NCBI Taxonomy" id="33922"/>
    <lineage>
        <taxon>Bacteria</taxon>
        <taxon>Bacillati</taxon>
        <taxon>Mycoplasmatota</taxon>
        <taxon>Mycoplasmoidales</taxon>
        <taxon>Metamycoplasmataceae</taxon>
        <taxon>Mycoplasmopsis</taxon>
    </lineage>
</organism>
<dbReference type="NCBIfam" id="TIGR01405">
    <property type="entry name" value="polC_Gram_pos"/>
    <property type="match status" value="1"/>
</dbReference>
<accession>A0ABX4H613</accession>
<evidence type="ECO:0000256" key="4">
    <source>
        <dbReference type="ARBA" id="ARBA00022695"/>
    </source>
</evidence>
<keyword evidence="9 11" id="KW-0239">DNA-directed DNA polymerase</keyword>
<dbReference type="InterPro" id="IPR016195">
    <property type="entry name" value="Pol/histidinol_Pase-like"/>
</dbReference>
<dbReference type="InterPro" id="IPR012340">
    <property type="entry name" value="NA-bd_OB-fold"/>
</dbReference>
<dbReference type="Pfam" id="PF00929">
    <property type="entry name" value="RNase_T"/>
    <property type="match status" value="1"/>
</dbReference>
<evidence type="ECO:0000256" key="12">
    <source>
        <dbReference type="SAM" id="Coils"/>
    </source>
</evidence>
<name>A0ABX4H613_9BACT</name>
<dbReference type="InterPro" id="IPR013520">
    <property type="entry name" value="Ribonucl_H"/>
</dbReference>
<dbReference type="Pfam" id="PF02811">
    <property type="entry name" value="PHP"/>
    <property type="match status" value="1"/>
</dbReference>
<dbReference type="Pfam" id="PF17657">
    <property type="entry name" value="DNA_pol3_finger"/>
    <property type="match status" value="1"/>
</dbReference>
<comment type="catalytic activity">
    <reaction evidence="10 11">
        <text>DNA(n) + a 2'-deoxyribonucleoside 5'-triphosphate = DNA(n+1) + diphosphate</text>
        <dbReference type="Rhea" id="RHEA:22508"/>
        <dbReference type="Rhea" id="RHEA-COMP:17339"/>
        <dbReference type="Rhea" id="RHEA-COMP:17340"/>
        <dbReference type="ChEBI" id="CHEBI:33019"/>
        <dbReference type="ChEBI" id="CHEBI:61560"/>
        <dbReference type="ChEBI" id="CHEBI:173112"/>
        <dbReference type="EC" id="2.7.7.7"/>
    </reaction>
</comment>
<evidence type="ECO:0000259" key="13">
    <source>
        <dbReference type="SMART" id="SM00479"/>
    </source>
</evidence>
<evidence type="ECO:0000256" key="7">
    <source>
        <dbReference type="ARBA" id="ARBA00022801"/>
    </source>
</evidence>
<dbReference type="SUPFAM" id="SSF160975">
    <property type="entry name" value="AF1531-like"/>
    <property type="match status" value="1"/>
</dbReference>
<dbReference type="Gene3D" id="2.40.50.140">
    <property type="entry name" value="Nucleic acid-binding proteins"/>
    <property type="match status" value="1"/>
</dbReference>
<feature type="domain" description="Exonuclease" evidence="13">
    <location>
        <begin position="405"/>
        <end position="572"/>
    </location>
</feature>
<dbReference type="EC" id="2.7.7.7" evidence="11"/>
<evidence type="ECO:0000313" key="16">
    <source>
        <dbReference type="Proteomes" id="UP000217033"/>
    </source>
</evidence>
<keyword evidence="12" id="KW-0175">Coiled coil</keyword>
<keyword evidence="8 11" id="KW-0269">Exonuclease</keyword>
<dbReference type="SUPFAM" id="SSF89550">
    <property type="entry name" value="PHP domain-like"/>
    <property type="match status" value="1"/>
</dbReference>
<dbReference type="InterPro" id="IPR040982">
    <property type="entry name" value="DNA_pol3_finger"/>
</dbReference>
<dbReference type="Gene3D" id="3.30.420.10">
    <property type="entry name" value="Ribonuclease H-like superfamily/Ribonuclease H"/>
    <property type="match status" value="1"/>
</dbReference>
<keyword evidence="6 11" id="KW-0540">Nuclease</keyword>
<comment type="function">
    <text evidence="1 11">Required for replicative DNA synthesis. This DNA polymerase also exhibits 3' to 5' exonuclease activity.</text>
</comment>